<reference evidence="1 2" key="2">
    <citation type="journal article" date="2016" name="Genome Announc.">
        <title>Complete Genome Sequence of Sphingopyxis macrogoltabida Strain 203N (NBRC 111659), a Polyethylene Glycol Degrader.</title>
        <authorList>
            <person name="Ohtsubo Y."/>
            <person name="Nonoyama S."/>
            <person name="Nagata Y."/>
            <person name="Numata M."/>
            <person name="Tsuchikane K."/>
            <person name="Hosoyama A."/>
            <person name="Yamazoe A."/>
            <person name="Tsuda M."/>
            <person name="Fujita N."/>
            <person name="Kawai F."/>
        </authorList>
    </citation>
    <scope>NUCLEOTIDE SEQUENCE [LARGE SCALE GENOMIC DNA]</scope>
    <source>
        <strain evidence="1 2">203N</strain>
    </source>
</reference>
<sequence length="146" mass="16154">MSAKSLMTEDDRAWNNFVMLSDESNKNEIYRSAAIANLYMGGANSGGINSFLTSTPHLSGHEVLTALADIGADIAAKHLTDILQKLGEPLARSTAEDRWNLLDRCWCDELEDLDVLSQEADSDLMASLWRHVISHKAYYNALGDTH</sequence>
<evidence type="ECO:0000313" key="2">
    <source>
        <dbReference type="Proteomes" id="UP000076088"/>
    </source>
</evidence>
<reference evidence="2" key="1">
    <citation type="submission" date="2015-11" db="EMBL/GenBank/DDBJ databases">
        <title>Complete genome sequence of a polyethylene-glycol degrader Sphingopyxis macrogoltabida 203N (NBRC 111659).</title>
        <authorList>
            <person name="Yoshiyuki O."/>
            <person name="Shouta N."/>
            <person name="Nagata Y."/>
            <person name="Numata M."/>
            <person name="Tsuchikane K."/>
            <person name="Hosoyama A."/>
            <person name="Yamazoe A."/>
            <person name="Tsuda M."/>
            <person name="Fujita N."/>
            <person name="Kawai F."/>
        </authorList>
    </citation>
    <scope>NUCLEOTIDE SEQUENCE [LARGE SCALE GENOMIC DNA]</scope>
    <source>
        <strain evidence="2">203N</strain>
    </source>
</reference>
<dbReference type="Proteomes" id="UP000076088">
    <property type="component" value="Chromosome"/>
</dbReference>
<protein>
    <submittedName>
        <fullName evidence="1">Methionyl-tRNA formyltransferase</fullName>
    </submittedName>
</protein>
<dbReference type="KEGG" id="smaz:LH19_15980"/>
<proteinExistence type="predicted"/>
<dbReference type="RefSeq" id="WP_145923485.1">
    <property type="nucleotide sequence ID" value="NZ_CP009429.1"/>
</dbReference>
<gene>
    <name evidence="1" type="ORF">ATM17_16560</name>
</gene>
<accession>A0AAC8Z317</accession>
<keyword evidence="2" id="KW-1185">Reference proteome</keyword>
<organism evidence="1 2">
    <name type="scientific">Sphingopyxis macrogoltabida</name>
    <name type="common">Sphingomonas macrogoltabidus</name>
    <dbReference type="NCBI Taxonomy" id="33050"/>
    <lineage>
        <taxon>Bacteria</taxon>
        <taxon>Pseudomonadati</taxon>
        <taxon>Pseudomonadota</taxon>
        <taxon>Alphaproteobacteria</taxon>
        <taxon>Sphingomonadales</taxon>
        <taxon>Sphingomonadaceae</taxon>
        <taxon>Sphingopyxis</taxon>
    </lineage>
</organism>
<evidence type="ECO:0000313" key="1">
    <source>
        <dbReference type="EMBL" id="AMU90637.1"/>
    </source>
</evidence>
<dbReference type="AlphaFoldDB" id="A0AAC8Z317"/>
<name>A0AAC8Z317_SPHMC</name>
<dbReference type="EMBL" id="CP013344">
    <property type="protein sequence ID" value="AMU90637.1"/>
    <property type="molecule type" value="Genomic_DNA"/>
</dbReference>